<gene>
    <name evidence="17" type="ORF">IAB28_02735</name>
</gene>
<evidence type="ECO:0000256" key="5">
    <source>
        <dbReference type="ARBA" id="ARBA00022553"/>
    </source>
</evidence>
<dbReference type="Pfam" id="PF02518">
    <property type="entry name" value="HATPase_c"/>
    <property type="match status" value="1"/>
</dbReference>
<evidence type="ECO:0000259" key="16">
    <source>
        <dbReference type="PROSITE" id="PS50885"/>
    </source>
</evidence>
<dbReference type="InterPro" id="IPR003594">
    <property type="entry name" value="HATPase_dom"/>
</dbReference>
<dbReference type="GO" id="GO:0005886">
    <property type="term" value="C:plasma membrane"/>
    <property type="evidence" value="ECO:0007669"/>
    <property type="project" value="UniProtKB-SubCell"/>
</dbReference>
<dbReference type="GO" id="GO:0000155">
    <property type="term" value="F:phosphorelay sensor kinase activity"/>
    <property type="evidence" value="ECO:0007669"/>
    <property type="project" value="InterPro"/>
</dbReference>
<evidence type="ECO:0000256" key="14">
    <source>
        <dbReference type="SAM" id="Phobius"/>
    </source>
</evidence>
<keyword evidence="13 14" id="KW-0472">Membrane</keyword>
<dbReference type="Gene3D" id="6.10.340.10">
    <property type="match status" value="1"/>
</dbReference>
<dbReference type="InterPro" id="IPR050398">
    <property type="entry name" value="HssS/ArlS-like"/>
</dbReference>
<keyword evidence="7 14" id="KW-0812">Transmembrane</keyword>
<keyword evidence="6" id="KW-0808">Transferase</keyword>
<dbReference type="SUPFAM" id="SSF55874">
    <property type="entry name" value="ATPase domain of HSP90 chaperone/DNA topoisomerase II/histidine kinase"/>
    <property type="match status" value="1"/>
</dbReference>
<keyword evidence="10" id="KW-0067">ATP-binding</keyword>
<evidence type="ECO:0000256" key="2">
    <source>
        <dbReference type="ARBA" id="ARBA00004651"/>
    </source>
</evidence>
<keyword evidence="5" id="KW-0597">Phosphoprotein</keyword>
<proteinExistence type="predicted"/>
<dbReference type="CDD" id="cd00082">
    <property type="entry name" value="HisKA"/>
    <property type="match status" value="1"/>
</dbReference>
<dbReference type="SMART" id="SM00388">
    <property type="entry name" value="HisKA"/>
    <property type="match status" value="1"/>
</dbReference>
<dbReference type="SUPFAM" id="SSF158472">
    <property type="entry name" value="HAMP domain-like"/>
    <property type="match status" value="1"/>
</dbReference>
<dbReference type="SMART" id="SM00387">
    <property type="entry name" value="HATPase_c"/>
    <property type="match status" value="1"/>
</dbReference>
<name>A0A9D1A2K8_9FIRM</name>
<protein>
    <recommendedName>
        <fullName evidence="3">histidine kinase</fullName>
        <ecNumber evidence="3">2.7.13.3</ecNumber>
    </recommendedName>
</protein>
<evidence type="ECO:0000259" key="15">
    <source>
        <dbReference type="PROSITE" id="PS50109"/>
    </source>
</evidence>
<dbReference type="GO" id="GO:0005524">
    <property type="term" value="F:ATP binding"/>
    <property type="evidence" value="ECO:0007669"/>
    <property type="project" value="UniProtKB-KW"/>
</dbReference>
<evidence type="ECO:0000313" key="17">
    <source>
        <dbReference type="EMBL" id="HIR04866.1"/>
    </source>
</evidence>
<dbReference type="Gene3D" id="1.10.287.130">
    <property type="match status" value="1"/>
</dbReference>
<dbReference type="PRINTS" id="PR00344">
    <property type="entry name" value="BCTRLSENSOR"/>
</dbReference>
<keyword evidence="4" id="KW-1003">Cell membrane</keyword>
<dbReference type="Pfam" id="PF00512">
    <property type="entry name" value="HisKA"/>
    <property type="match status" value="1"/>
</dbReference>
<evidence type="ECO:0000256" key="10">
    <source>
        <dbReference type="ARBA" id="ARBA00022840"/>
    </source>
</evidence>
<feature type="domain" description="HAMP" evidence="16">
    <location>
        <begin position="203"/>
        <end position="255"/>
    </location>
</feature>
<evidence type="ECO:0000256" key="13">
    <source>
        <dbReference type="ARBA" id="ARBA00023136"/>
    </source>
</evidence>
<dbReference type="CDD" id="cd00075">
    <property type="entry name" value="HATPase"/>
    <property type="match status" value="1"/>
</dbReference>
<dbReference type="PROSITE" id="PS50885">
    <property type="entry name" value="HAMP"/>
    <property type="match status" value="1"/>
</dbReference>
<evidence type="ECO:0000256" key="12">
    <source>
        <dbReference type="ARBA" id="ARBA00023012"/>
    </source>
</evidence>
<feature type="domain" description="Histidine kinase" evidence="15">
    <location>
        <begin position="270"/>
        <end position="486"/>
    </location>
</feature>
<keyword evidence="9 17" id="KW-0418">Kinase</keyword>
<dbReference type="InterPro" id="IPR005467">
    <property type="entry name" value="His_kinase_dom"/>
</dbReference>
<evidence type="ECO:0000256" key="3">
    <source>
        <dbReference type="ARBA" id="ARBA00012438"/>
    </source>
</evidence>
<comment type="subcellular location">
    <subcellularLocation>
        <location evidence="2">Cell membrane</location>
        <topology evidence="2">Multi-pass membrane protein</topology>
    </subcellularLocation>
</comment>
<keyword evidence="8" id="KW-0547">Nucleotide-binding</keyword>
<accession>A0A9D1A2K8</accession>
<evidence type="ECO:0000256" key="9">
    <source>
        <dbReference type="ARBA" id="ARBA00022777"/>
    </source>
</evidence>
<dbReference type="SMART" id="SM00304">
    <property type="entry name" value="HAMP"/>
    <property type="match status" value="1"/>
</dbReference>
<evidence type="ECO:0000256" key="6">
    <source>
        <dbReference type="ARBA" id="ARBA00022679"/>
    </source>
</evidence>
<dbReference type="InterPro" id="IPR003661">
    <property type="entry name" value="HisK_dim/P_dom"/>
</dbReference>
<sequence length="495" mass="56061">MPLKKRMFRSNMAILFSALVSLLAIMMLVLVAFEDSIERDVQNLEMARLDVNVAEAAALLSGWTPSGDGASGEDAAGQTGDWSDRILGQAQELGYETAVFRGNTILAGNSEERMQELIGQIEEEGLFRDQVEIFYYQNATVVGRYDEQADMGILAVHFPEENWLISSLEESFRTLLAVLLFISAGAIAVLLILSSFFTGRMNRMVMEPLEELVKGAERIRNGNLKEKISYRGEKELEDVCRTFNSMQDTILEDKRRQEQNEKARTDMVVGISHDLRTPLTSIQGYMKGILDGVADTEEKKRKYLKTAYEASKDMNVLLQKLFDFSWLESGNMPFHMVTVELLEYMNAYVARQEVALSPAQVRFHVGWEGKYLPDILLDPEQFQRVLDNLLENSRKYSEAEPVTVWLNAGVKGSWVYLEWKDNGPGVPEEKLGFIFDRFYRCDEARSQKGSGVGLYVVKYIMERHGGEIQAENDKGLKLTLLFPAAEKNHGENTDC</sequence>
<dbReference type="InterPro" id="IPR004358">
    <property type="entry name" value="Sig_transdc_His_kin-like_C"/>
</dbReference>
<dbReference type="EMBL" id="DVGC01000012">
    <property type="protein sequence ID" value="HIR04866.1"/>
    <property type="molecule type" value="Genomic_DNA"/>
</dbReference>
<dbReference type="PANTHER" id="PTHR45528">
    <property type="entry name" value="SENSOR HISTIDINE KINASE CPXA"/>
    <property type="match status" value="1"/>
</dbReference>
<organism evidence="17 18">
    <name type="scientific">Candidatus Copromonas faecavium</name>
    <name type="common">nom. illeg.</name>
    <dbReference type="NCBI Taxonomy" id="2840740"/>
    <lineage>
        <taxon>Bacteria</taxon>
        <taxon>Bacillati</taxon>
        <taxon>Bacillota</taxon>
        <taxon>Clostridia</taxon>
        <taxon>Lachnospirales</taxon>
        <taxon>Lachnospiraceae</taxon>
        <taxon>Candidatus Copromonas (nom. illeg.)</taxon>
    </lineage>
</organism>
<dbReference type="EC" id="2.7.13.3" evidence="3"/>
<comment type="catalytic activity">
    <reaction evidence="1">
        <text>ATP + protein L-histidine = ADP + protein N-phospho-L-histidine.</text>
        <dbReference type="EC" id="2.7.13.3"/>
    </reaction>
</comment>
<dbReference type="CDD" id="cd06225">
    <property type="entry name" value="HAMP"/>
    <property type="match status" value="1"/>
</dbReference>
<evidence type="ECO:0000256" key="7">
    <source>
        <dbReference type="ARBA" id="ARBA00022692"/>
    </source>
</evidence>
<dbReference type="InterPro" id="IPR036097">
    <property type="entry name" value="HisK_dim/P_sf"/>
</dbReference>
<dbReference type="Proteomes" id="UP000824250">
    <property type="component" value="Unassembled WGS sequence"/>
</dbReference>
<keyword evidence="12" id="KW-0902">Two-component regulatory system</keyword>
<dbReference type="Gene3D" id="3.30.565.10">
    <property type="entry name" value="Histidine kinase-like ATPase, C-terminal domain"/>
    <property type="match status" value="1"/>
</dbReference>
<dbReference type="SUPFAM" id="SSF47384">
    <property type="entry name" value="Homodimeric domain of signal transducing histidine kinase"/>
    <property type="match status" value="1"/>
</dbReference>
<dbReference type="Pfam" id="PF00672">
    <property type="entry name" value="HAMP"/>
    <property type="match status" value="1"/>
</dbReference>
<dbReference type="PANTHER" id="PTHR45528:SF1">
    <property type="entry name" value="SENSOR HISTIDINE KINASE CPXA"/>
    <property type="match status" value="1"/>
</dbReference>
<comment type="caution">
    <text evidence="17">The sequence shown here is derived from an EMBL/GenBank/DDBJ whole genome shotgun (WGS) entry which is preliminary data.</text>
</comment>
<evidence type="ECO:0000256" key="8">
    <source>
        <dbReference type="ARBA" id="ARBA00022741"/>
    </source>
</evidence>
<dbReference type="InterPro" id="IPR036890">
    <property type="entry name" value="HATPase_C_sf"/>
</dbReference>
<evidence type="ECO:0000256" key="1">
    <source>
        <dbReference type="ARBA" id="ARBA00000085"/>
    </source>
</evidence>
<reference evidence="17" key="1">
    <citation type="submission" date="2020-10" db="EMBL/GenBank/DDBJ databases">
        <authorList>
            <person name="Gilroy R."/>
        </authorList>
    </citation>
    <scope>NUCLEOTIDE SEQUENCE</scope>
    <source>
        <strain evidence="17">CHK180-2868</strain>
    </source>
</reference>
<evidence type="ECO:0000313" key="18">
    <source>
        <dbReference type="Proteomes" id="UP000824250"/>
    </source>
</evidence>
<dbReference type="PROSITE" id="PS50109">
    <property type="entry name" value="HIS_KIN"/>
    <property type="match status" value="1"/>
</dbReference>
<feature type="transmembrane region" description="Helical" evidence="14">
    <location>
        <begin position="175"/>
        <end position="197"/>
    </location>
</feature>
<keyword evidence="11 14" id="KW-1133">Transmembrane helix</keyword>
<dbReference type="InterPro" id="IPR003660">
    <property type="entry name" value="HAMP_dom"/>
</dbReference>
<evidence type="ECO:0000256" key="4">
    <source>
        <dbReference type="ARBA" id="ARBA00022475"/>
    </source>
</evidence>
<reference evidence="17" key="2">
    <citation type="journal article" date="2021" name="PeerJ">
        <title>Extensive microbial diversity within the chicken gut microbiome revealed by metagenomics and culture.</title>
        <authorList>
            <person name="Gilroy R."/>
            <person name="Ravi A."/>
            <person name="Getino M."/>
            <person name="Pursley I."/>
            <person name="Horton D.L."/>
            <person name="Alikhan N.F."/>
            <person name="Baker D."/>
            <person name="Gharbi K."/>
            <person name="Hall N."/>
            <person name="Watson M."/>
            <person name="Adriaenssens E.M."/>
            <person name="Foster-Nyarko E."/>
            <person name="Jarju S."/>
            <person name="Secka A."/>
            <person name="Antonio M."/>
            <person name="Oren A."/>
            <person name="Chaudhuri R.R."/>
            <person name="La Ragione R."/>
            <person name="Hildebrand F."/>
            <person name="Pallen M.J."/>
        </authorList>
    </citation>
    <scope>NUCLEOTIDE SEQUENCE</scope>
    <source>
        <strain evidence="17">CHK180-2868</strain>
    </source>
</reference>
<dbReference type="AlphaFoldDB" id="A0A9D1A2K8"/>
<evidence type="ECO:0000256" key="11">
    <source>
        <dbReference type="ARBA" id="ARBA00022989"/>
    </source>
</evidence>